<evidence type="ECO:0000313" key="1">
    <source>
        <dbReference type="EMBL" id="MCZ4280720.1"/>
    </source>
</evidence>
<proteinExistence type="predicted"/>
<protein>
    <recommendedName>
        <fullName evidence="3">Solute-binding protein family 3/N-terminal domain-containing protein</fullName>
    </recommendedName>
</protein>
<comment type="caution">
    <text evidence="1">The sequence shown here is derived from an EMBL/GenBank/DDBJ whole genome shotgun (WGS) entry which is preliminary data.</text>
</comment>
<dbReference type="Proteomes" id="UP001069802">
    <property type="component" value="Unassembled WGS sequence"/>
</dbReference>
<sequence length="298" mass="34448">MLFGRMIFGGLFFAIILFPCFAAQAVEPTVFTSRGPETALDRRYEYQHQLLELALEKTIAEFGPYRLERSKIGANTKRAMIEVEKGSYQNFFVANAVTVERMQEMVAVPFPIDLGILGYRVFFASEQTCERLRQVTTLEQLKKFTMVQGIGWGDTKILKQAGFRVTEASDYHGMFQMVANNRADLFPRGINEFLREWEVNREVENLSYDTQLILYYPFPKFFYTAKGNEAQAQRIMTGLIAAYDDGSLLKLWQSEYQASIDRINLSSRRILSVENPELDRIDPAYKKYFYLPSQVLTQ</sequence>
<keyword evidence="2" id="KW-1185">Reference proteome</keyword>
<evidence type="ECO:0008006" key="3">
    <source>
        <dbReference type="Google" id="ProtNLM"/>
    </source>
</evidence>
<dbReference type="RefSeq" id="WP_269422903.1">
    <property type="nucleotide sequence ID" value="NZ_JAPWGY010000002.1"/>
</dbReference>
<dbReference type="EMBL" id="JAPWGY010000002">
    <property type="protein sequence ID" value="MCZ4280720.1"/>
    <property type="molecule type" value="Genomic_DNA"/>
</dbReference>
<gene>
    <name evidence="1" type="ORF">O4H49_08015</name>
</gene>
<dbReference type="SUPFAM" id="SSF53850">
    <property type="entry name" value="Periplasmic binding protein-like II"/>
    <property type="match status" value="1"/>
</dbReference>
<name>A0ABT4LHY0_9PROT</name>
<organism evidence="1 2">
    <name type="scientific">Kiloniella laminariae</name>
    <dbReference type="NCBI Taxonomy" id="454162"/>
    <lineage>
        <taxon>Bacteria</taxon>
        <taxon>Pseudomonadati</taxon>
        <taxon>Pseudomonadota</taxon>
        <taxon>Alphaproteobacteria</taxon>
        <taxon>Rhodospirillales</taxon>
        <taxon>Kiloniellaceae</taxon>
        <taxon>Kiloniella</taxon>
    </lineage>
</organism>
<reference evidence="1" key="1">
    <citation type="submission" date="2022-12" db="EMBL/GenBank/DDBJ databases">
        <title>Bacterial isolates from different developmental stages of Nematostella vectensis.</title>
        <authorList>
            <person name="Fraune S."/>
        </authorList>
    </citation>
    <scope>NUCLEOTIDE SEQUENCE</scope>
    <source>
        <strain evidence="1">G21630-S1</strain>
    </source>
</reference>
<accession>A0ABT4LHY0</accession>
<evidence type="ECO:0000313" key="2">
    <source>
        <dbReference type="Proteomes" id="UP001069802"/>
    </source>
</evidence>